<dbReference type="InterPro" id="IPR032816">
    <property type="entry name" value="VTT_dom"/>
</dbReference>
<dbReference type="EMBL" id="MFJJ01000016">
    <property type="protein sequence ID" value="OGG14537.1"/>
    <property type="molecule type" value="Genomic_DNA"/>
</dbReference>
<evidence type="ECO:0000256" key="3">
    <source>
        <dbReference type="ARBA" id="ARBA00022475"/>
    </source>
</evidence>
<feature type="transmembrane region" description="Helical" evidence="7">
    <location>
        <begin position="147"/>
        <end position="169"/>
    </location>
</feature>
<comment type="subcellular location">
    <subcellularLocation>
        <location evidence="1 7">Cell membrane</location>
        <topology evidence="1 7">Multi-pass membrane protein</topology>
    </subcellularLocation>
</comment>
<keyword evidence="6 7" id="KW-0472">Membrane</keyword>
<feature type="transmembrane region" description="Helical" evidence="7">
    <location>
        <begin position="121"/>
        <end position="140"/>
    </location>
</feature>
<dbReference type="AlphaFoldDB" id="A0A1F5ZR19"/>
<evidence type="ECO:0000259" key="8">
    <source>
        <dbReference type="Pfam" id="PF09335"/>
    </source>
</evidence>
<keyword evidence="5 7" id="KW-1133">Transmembrane helix</keyword>
<evidence type="ECO:0000313" key="10">
    <source>
        <dbReference type="Proteomes" id="UP000177416"/>
    </source>
</evidence>
<accession>A0A1F5ZR19</accession>
<dbReference type="Pfam" id="PF09335">
    <property type="entry name" value="VTT_dom"/>
    <property type="match status" value="1"/>
</dbReference>
<proteinExistence type="inferred from homology"/>
<evidence type="ECO:0000256" key="2">
    <source>
        <dbReference type="ARBA" id="ARBA00010792"/>
    </source>
</evidence>
<gene>
    <name evidence="9" type="ORF">A2875_03375</name>
</gene>
<dbReference type="GO" id="GO:0005886">
    <property type="term" value="C:plasma membrane"/>
    <property type="evidence" value="ECO:0007669"/>
    <property type="project" value="UniProtKB-SubCell"/>
</dbReference>
<comment type="caution">
    <text evidence="9">The sequence shown here is derived from an EMBL/GenBank/DDBJ whole genome shotgun (WGS) entry which is preliminary data.</text>
</comment>
<evidence type="ECO:0000256" key="1">
    <source>
        <dbReference type="ARBA" id="ARBA00004651"/>
    </source>
</evidence>
<dbReference type="PANTHER" id="PTHR30353:SF0">
    <property type="entry name" value="TRANSMEMBRANE PROTEIN"/>
    <property type="match status" value="1"/>
</dbReference>
<dbReference type="InterPro" id="IPR032818">
    <property type="entry name" value="DedA-like"/>
</dbReference>
<protein>
    <recommendedName>
        <fullName evidence="8">VTT domain-containing protein</fullName>
    </recommendedName>
</protein>
<comment type="similarity">
    <text evidence="2 7">Belongs to the DedA family.</text>
</comment>
<evidence type="ECO:0000256" key="4">
    <source>
        <dbReference type="ARBA" id="ARBA00022692"/>
    </source>
</evidence>
<evidence type="ECO:0000256" key="6">
    <source>
        <dbReference type="ARBA" id="ARBA00023136"/>
    </source>
</evidence>
<dbReference type="InterPro" id="IPR058127">
    <property type="entry name" value="DedA"/>
</dbReference>
<dbReference type="Proteomes" id="UP000177416">
    <property type="component" value="Unassembled WGS sequence"/>
</dbReference>
<evidence type="ECO:0000256" key="5">
    <source>
        <dbReference type="ARBA" id="ARBA00022989"/>
    </source>
</evidence>
<feature type="transmembrane region" description="Helical" evidence="7">
    <location>
        <begin position="49"/>
        <end position="75"/>
    </location>
</feature>
<name>A0A1F5ZR19_9BACT</name>
<dbReference type="PANTHER" id="PTHR30353">
    <property type="entry name" value="INNER MEMBRANE PROTEIN DEDA-RELATED"/>
    <property type="match status" value="1"/>
</dbReference>
<feature type="domain" description="VTT" evidence="8">
    <location>
        <begin position="42"/>
        <end position="167"/>
    </location>
</feature>
<feature type="transmembrane region" description="Helical" evidence="7">
    <location>
        <begin position="181"/>
        <end position="199"/>
    </location>
</feature>
<evidence type="ECO:0000313" key="9">
    <source>
        <dbReference type="EMBL" id="OGG14537.1"/>
    </source>
</evidence>
<organism evidence="9 10">
    <name type="scientific">Candidatus Gottesmanbacteria bacterium RIFCSPHIGHO2_01_FULL_46_14</name>
    <dbReference type="NCBI Taxonomy" id="1798380"/>
    <lineage>
        <taxon>Bacteria</taxon>
        <taxon>Candidatus Gottesmaniibacteriota</taxon>
    </lineage>
</organism>
<feature type="transmembrane region" description="Helical" evidence="7">
    <location>
        <begin position="20"/>
        <end position="42"/>
    </location>
</feature>
<dbReference type="NCBIfam" id="NF008102">
    <property type="entry name" value="PRK10847.1"/>
    <property type="match status" value="1"/>
</dbReference>
<keyword evidence="4 7" id="KW-0812">Transmembrane</keyword>
<evidence type="ECO:0000256" key="7">
    <source>
        <dbReference type="RuleBase" id="RU367016"/>
    </source>
</evidence>
<keyword evidence="3 7" id="KW-1003">Cell membrane</keyword>
<sequence length="204" mass="22831">MDIILHLDVYLSQVVSTYGSLTYAILFTIIFAETGLVVTPFLPGDSLLFAAGAIASLGSLNIGIVWLLLVIAAIAGDTVNYWIGYFFGQKIVDNPKITFINQDHIHKTEQFYKKYGGKTIILARFVPIVRTFAPFVAGVGTMDYKKFIAYNIIGGTLWVSVFTMLGYLFGNIPVVRENFHYAVFAIIGLSIVPMIYEYMQHKRH</sequence>
<reference evidence="9 10" key="1">
    <citation type="journal article" date="2016" name="Nat. Commun.">
        <title>Thousands of microbial genomes shed light on interconnected biogeochemical processes in an aquifer system.</title>
        <authorList>
            <person name="Anantharaman K."/>
            <person name="Brown C.T."/>
            <person name="Hug L.A."/>
            <person name="Sharon I."/>
            <person name="Castelle C.J."/>
            <person name="Probst A.J."/>
            <person name="Thomas B.C."/>
            <person name="Singh A."/>
            <person name="Wilkins M.J."/>
            <person name="Karaoz U."/>
            <person name="Brodie E.L."/>
            <person name="Williams K.H."/>
            <person name="Hubbard S.S."/>
            <person name="Banfield J.F."/>
        </authorList>
    </citation>
    <scope>NUCLEOTIDE SEQUENCE [LARGE SCALE GENOMIC DNA]</scope>
</reference>